<protein>
    <submittedName>
        <fullName evidence="1">Uncharacterized protein</fullName>
    </submittedName>
</protein>
<proteinExistence type="predicted"/>
<organism evidence="1 2">
    <name type="scientific">Ampelomyces quisqualis</name>
    <name type="common">Powdery mildew agent</name>
    <dbReference type="NCBI Taxonomy" id="50730"/>
    <lineage>
        <taxon>Eukaryota</taxon>
        <taxon>Fungi</taxon>
        <taxon>Dikarya</taxon>
        <taxon>Ascomycota</taxon>
        <taxon>Pezizomycotina</taxon>
        <taxon>Dothideomycetes</taxon>
        <taxon>Pleosporomycetidae</taxon>
        <taxon>Pleosporales</taxon>
        <taxon>Pleosporineae</taxon>
        <taxon>Phaeosphaeriaceae</taxon>
        <taxon>Ampelomyces</taxon>
    </lineage>
</organism>
<dbReference type="AlphaFoldDB" id="A0A6A5QT43"/>
<accession>A0A6A5QT43</accession>
<dbReference type="EMBL" id="ML979135">
    <property type="protein sequence ID" value="KAF1917117.1"/>
    <property type="molecule type" value="Genomic_DNA"/>
</dbReference>
<evidence type="ECO:0000313" key="2">
    <source>
        <dbReference type="Proteomes" id="UP000800096"/>
    </source>
</evidence>
<evidence type="ECO:0000313" key="1">
    <source>
        <dbReference type="EMBL" id="KAF1917117.1"/>
    </source>
</evidence>
<dbReference type="OrthoDB" id="3790934at2759"/>
<sequence>MTSIVAVRTALASCSSEHVTLFTTLIDNGSLIPYKSRDNARRKFGLDTEYAALGKKQAPAALRKQHLAKELQDICLRDLPEAREYFGQQLTYFVSSGGTIDLERMGEEGAGTQTIASLTDTTLGGTDTIVTFPSRTLEKLVMKDYEAPTNCLRASGTTCTVLPTNAYIPLHHSNEGMTTRTLLSGSIVWIIWPSTPKNLRILQNAYEDFAQHFNDSRLDVTNTLEGGMIFVQTEGDGLRISPFTIMMCLSTKTSVLATYSDITAENYLSMLHKLPLLNAWFRTEFDGARKQSEFNAMVLLHLDLMLHGDPKNEERDRIKLSHVRGGLLDKLTKSWEVVKNDVAAILGAADHKTMIGIWVDYLIAAKGRECRLCGDSIMNKQKLMMDHFIERHWFKGKKDTEGVHTRQGLAQGLNEASTEATAQVQAAEEVDGGDAMELDG</sequence>
<gene>
    <name evidence="1" type="ORF">BDU57DRAFT_575832</name>
</gene>
<name>A0A6A5QT43_AMPQU</name>
<dbReference type="Proteomes" id="UP000800096">
    <property type="component" value="Unassembled WGS sequence"/>
</dbReference>
<keyword evidence="2" id="KW-1185">Reference proteome</keyword>
<reference evidence="1" key="1">
    <citation type="journal article" date="2020" name="Stud. Mycol.">
        <title>101 Dothideomycetes genomes: a test case for predicting lifestyles and emergence of pathogens.</title>
        <authorList>
            <person name="Haridas S."/>
            <person name="Albert R."/>
            <person name="Binder M."/>
            <person name="Bloem J."/>
            <person name="Labutti K."/>
            <person name="Salamov A."/>
            <person name="Andreopoulos B."/>
            <person name="Baker S."/>
            <person name="Barry K."/>
            <person name="Bills G."/>
            <person name="Bluhm B."/>
            <person name="Cannon C."/>
            <person name="Castanera R."/>
            <person name="Culley D."/>
            <person name="Daum C."/>
            <person name="Ezra D."/>
            <person name="Gonzalez J."/>
            <person name="Henrissat B."/>
            <person name="Kuo A."/>
            <person name="Liang C."/>
            <person name="Lipzen A."/>
            <person name="Lutzoni F."/>
            <person name="Magnuson J."/>
            <person name="Mondo S."/>
            <person name="Nolan M."/>
            <person name="Ohm R."/>
            <person name="Pangilinan J."/>
            <person name="Park H.-J."/>
            <person name="Ramirez L."/>
            <person name="Alfaro M."/>
            <person name="Sun H."/>
            <person name="Tritt A."/>
            <person name="Yoshinaga Y."/>
            <person name="Zwiers L.-H."/>
            <person name="Turgeon B."/>
            <person name="Goodwin S."/>
            <person name="Spatafora J."/>
            <person name="Crous P."/>
            <person name="Grigoriev I."/>
        </authorList>
    </citation>
    <scope>NUCLEOTIDE SEQUENCE</scope>
    <source>
        <strain evidence="1">HMLAC05119</strain>
    </source>
</reference>